<name>A0ACC2WGV1_9TREE</name>
<comment type="caution">
    <text evidence="1">The sequence shown here is derived from an EMBL/GenBank/DDBJ whole genome shotgun (WGS) entry which is preliminary data.</text>
</comment>
<reference evidence="1" key="1">
    <citation type="submission" date="2023-04" db="EMBL/GenBank/DDBJ databases">
        <title>Draft Genome sequencing of Naganishia species isolated from polar environments using Oxford Nanopore Technology.</title>
        <authorList>
            <person name="Leo P."/>
            <person name="Venkateswaran K."/>
        </authorList>
    </citation>
    <scope>NUCLEOTIDE SEQUENCE</scope>
    <source>
        <strain evidence="1">MNA-CCFEE 5261</strain>
    </source>
</reference>
<organism evidence="1 2">
    <name type="scientific">Naganishia cerealis</name>
    <dbReference type="NCBI Taxonomy" id="610337"/>
    <lineage>
        <taxon>Eukaryota</taxon>
        <taxon>Fungi</taxon>
        <taxon>Dikarya</taxon>
        <taxon>Basidiomycota</taxon>
        <taxon>Agaricomycotina</taxon>
        <taxon>Tremellomycetes</taxon>
        <taxon>Filobasidiales</taxon>
        <taxon>Filobasidiaceae</taxon>
        <taxon>Naganishia</taxon>
    </lineage>
</organism>
<keyword evidence="2" id="KW-1185">Reference proteome</keyword>
<evidence type="ECO:0000313" key="1">
    <source>
        <dbReference type="EMBL" id="KAJ9110646.1"/>
    </source>
</evidence>
<accession>A0ACC2WGV1</accession>
<gene>
    <name evidence="1" type="ORF">QFC19_001475</name>
</gene>
<proteinExistence type="predicted"/>
<protein>
    <submittedName>
        <fullName evidence="1">Uncharacterized protein</fullName>
    </submittedName>
</protein>
<sequence length="937" mass="99818">MPATPPHSFLDLDPPQLRNKSSRLWRRSDKERGSTQGNADVAPAPVPTNVSATTVNTSPHTLPVPRAARAPSTDVQSLASMTTTSTSGSGSSGGPHTQQQQQPLGTRMSSWFTTTFLNSPTPASTPSSNTHDHLHRRPRETTPSPASSPPSGDTPDAAAHHPRRSPGPRRTDSGTIGETQGGGRSSRRRREWRKSPFSDSTSALTVTSEDRDLPTTTTTTLAVPASGPTSTGTSNGLSPASPAAAMMSGMTTLLSTARTKAITSVRLLLDSEAHPDGSEETIWMRGGVRFSYVHDEPLLVSASAAAADGKDSRDRDDAGHEKGKGLAMGMGKARGKTGGRWGKKVSDGGGGGAAEYAWPPGCKSSLSSFPSPSLFSRARTNRIPTPAYNSPPRLSIDGMVHLPFTVRPYPHAQGGRGTGPNSDQGKSSAWTSWMGNMTSGTTGGDGNCSPTERGLTADSGWGCMLRTGQSLLANALVHYHLGRDTLLGDTGRGPVPVSREQRERYATYIQILSWFMDDPAPMCPFSVHRMALAGKRLGKEVGEWFGPSTAAGAVKTLANGFPLCGLAIVTATDSTIYASQVVAASHQPLGEWAQLFDTLPVRRRPPSGAGEWGGQGVLILAGVRLGMEGVNPLYHDSIKALFTFPQFVGIAGGRPGSSYYFIGCQGDNLFYLDPHFTRPAIPFKSRAEARNPNDPSTTMTSRVSNQGDSDDDRDDGDRLSAHVDWLLNVYTSDQLKTFHCDKVKRMPISSLDPSMLMGFLCKDNDDWLDLRERLNNLPQRIISIENTVPTWGDDSDDPDIESFTDTDVDEESIEVSSSPINISKVALEIPSPGLAGVQERAAAESESDIEFEEDDEVVLAAPRIQISASLVHESTDRASPYTEPSKSSPPSTPTLSASQRRDTQPTSLPHDPSAQSVRNDDDDVGGGGSSLASGSPK</sequence>
<dbReference type="Proteomes" id="UP001241377">
    <property type="component" value="Unassembled WGS sequence"/>
</dbReference>
<dbReference type="EMBL" id="JASBWR010000011">
    <property type="protein sequence ID" value="KAJ9110646.1"/>
    <property type="molecule type" value="Genomic_DNA"/>
</dbReference>
<evidence type="ECO:0000313" key="2">
    <source>
        <dbReference type="Proteomes" id="UP001241377"/>
    </source>
</evidence>